<dbReference type="InterPro" id="IPR019657">
    <property type="entry name" value="ComFB"/>
</dbReference>
<evidence type="ECO:0000313" key="2">
    <source>
        <dbReference type="Proteomes" id="UP001461341"/>
    </source>
</evidence>
<sequence length="92" mass="10463">MVKNILEDELRRLIPRIYELKPELCRCEQCTEDLLALALQKLPPKYISRPVGEVYARLELESVQAQVDMLEALLQAADVVIANPRCGRKANS</sequence>
<keyword evidence="2" id="KW-1185">Reference proteome</keyword>
<protein>
    <submittedName>
        <fullName evidence="1">Late competence development ComFB family protein</fullName>
    </submittedName>
</protein>
<dbReference type="Pfam" id="PF10719">
    <property type="entry name" value="ComFB"/>
    <property type="match status" value="1"/>
</dbReference>
<dbReference type="Proteomes" id="UP001461341">
    <property type="component" value="Chromosome"/>
</dbReference>
<organism evidence="1 2">
    <name type="scientific">Thermatribacter velox</name>
    <dbReference type="NCBI Taxonomy" id="3039681"/>
    <lineage>
        <taxon>Bacteria</taxon>
        <taxon>Pseudomonadati</taxon>
        <taxon>Atribacterota</taxon>
        <taxon>Atribacteria</taxon>
        <taxon>Atribacterales</taxon>
        <taxon>Thermatribacteraceae</taxon>
        <taxon>Thermatribacter</taxon>
    </lineage>
</organism>
<accession>A0ABZ2YCB3</accession>
<reference evidence="1 2" key="1">
    <citation type="submission" date="2023-03" db="EMBL/GenBank/DDBJ databases">
        <title>Novel Species.</title>
        <authorList>
            <person name="Ma S."/>
        </authorList>
    </citation>
    <scope>NUCLEOTIDE SEQUENCE [LARGE SCALE GENOMIC DNA]</scope>
    <source>
        <strain evidence="1 2">B11</strain>
    </source>
</reference>
<dbReference type="EMBL" id="CP121689">
    <property type="protein sequence ID" value="WZL75911.1"/>
    <property type="molecule type" value="Genomic_DNA"/>
</dbReference>
<proteinExistence type="predicted"/>
<evidence type="ECO:0000313" key="1">
    <source>
        <dbReference type="EMBL" id="WZL75911.1"/>
    </source>
</evidence>
<name>A0ABZ2YCB3_9BACT</name>
<dbReference type="RefSeq" id="WP_369018064.1">
    <property type="nucleotide sequence ID" value="NZ_CP121689.1"/>
</dbReference>
<gene>
    <name evidence="1" type="ORF">QBE54_10060</name>
</gene>